<dbReference type="EMBL" id="VOLR01000001">
    <property type="protein sequence ID" value="TWX62870.1"/>
    <property type="molecule type" value="Genomic_DNA"/>
</dbReference>
<evidence type="ECO:0000313" key="3">
    <source>
        <dbReference type="EMBL" id="TWX62870.1"/>
    </source>
</evidence>
<evidence type="ECO:0000256" key="1">
    <source>
        <dbReference type="SAM" id="SignalP"/>
    </source>
</evidence>
<gene>
    <name evidence="3" type="ORF">ESZ26_00715</name>
    <name evidence="4" type="ORF">ESZ27_15030</name>
</gene>
<proteinExistence type="predicted"/>
<dbReference type="PROSITE" id="PS51257">
    <property type="entry name" value="PROKAR_LIPOPROTEIN"/>
    <property type="match status" value="1"/>
</dbReference>
<comment type="caution">
    <text evidence="4">The sequence shown here is derived from an EMBL/GenBank/DDBJ whole genome shotgun (WGS) entry which is preliminary data.</text>
</comment>
<feature type="signal peptide" evidence="1">
    <location>
        <begin position="1"/>
        <end position="22"/>
    </location>
</feature>
<keyword evidence="5" id="KW-1185">Reference proteome</keyword>
<feature type="domain" description="Cadherin" evidence="2">
    <location>
        <begin position="49"/>
        <end position="143"/>
    </location>
</feature>
<name>A0A5C6Q5V5_9GAMM</name>
<dbReference type="Proteomes" id="UP000321525">
    <property type="component" value="Unassembled WGS sequence"/>
</dbReference>
<dbReference type="GO" id="GO:0005509">
    <property type="term" value="F:calcium ion binding"/>
    <property type="evidence" value="ECO:0007669"/>
    <property type="project" value="InterPro"/>
</dbReference>
<dbReference type="SUPFAM" id="SSF101898">
    <property type="entry name" value="NHL repeat"/>
    <property type="match status" value="1"/>
</dbReference>
<evidence type="ECO:0000313" key="4">
    <source>
        <dbReference type="EMBL" id="TWX64192.1"/>
    </source>
</evidence>
<feature type="chain" id="PRO_5023085875" evidence="1">
    <location>
        <begin position="23"/>
        <end position="494"/>
    </location>
</feature>
<protein>
    <submittedName>
        <fullName evidence="4">Cadherin repeat domain-containing protein</fullName>
    </submittedName>
</protein>
<dbReference type="OrthoDB" id="7057448at2"/>
<evidence type="ECO:0000313" key="5">
    <source>
        <dbReference type="Proteomes" id="UP000321525"/>
    </source>
</evidence>
<dbReference type="InterPro" id="IPR002126">
    <property type="entry name" value="Cadherin-like_dom"/>
</dbReference>
<evidence type="ECO:0000313" key="6">
    <source>
        <dbReference type="Proteomes" id="UP000321917"/>
    </source>
</evidence>
<dbReference type="AlphaFoldDB" id="A0A5C6Q5V5"/>
<dbReference type="InterPro" id="IPR015919">
    <property type="entry name" value="Cadherin-like_sf"/>
</dbReference>
<dbReference type="SUPFAM" id="SSF49313">
    <property type="entry name" value="Cadherin-like"/>
    <property type="match status" value="1"/>
</dbReference>
<dbReference type="PROSITE" id="PS50268">
    <property type="entry name" value="CADHERIN_2"/>
    <property type="match status" value="1"/>
</dbReference>
<accession>A0A5C6Q5V5</accession>
<reference evidence="4 6" key="1">
    <citation type="submission" date="2019-07" db="EMBL/GenBank/DDBJ databases">
        <title>Genomes of sea-ice associated Colwellia species.</title>
        <authorList>
            <person name="Bowman J.P."/>
        </authorList>
    </citation>
    <scope>NUCLEOTIDE SEQUENCE [LARGE SCALE GENOMIC DNA]</scope>
    <source>
        <strain evidence="3 5">ACAM 607</strain>
        <strain evidence="4 6">IC036</strain>
    </source>
</reference>
<sequence length="494" mass="52709">MLTSFKKHILPLSLVLSSVALAGCGGSSKSNVAPIVTGESSPTIEENTTSVGTYSATDANGDVIVLSLTGNSSALFSITQSGELSFIDAPDFDNGEVGPFAVTIVATDDGKKNLTGELAIQVSVGDVKDTPSFAVVQTVAPDFSGSEVVTLDPITEQVTEGYYIKDASDYTVRSYNKDVFHIGRYNIDAISKYNADALDTEVWSYTTQDTGDSNTRNPYDLVSVSESKAYLLRYGSDKVWIVNPQATQFEDFKLGELNLASYIADNNSNGTPNPASATIADGKLFIAMQRLSDSFSPNTAYVAVFDTATDEEIETNADADDNLKGIPLQGLNPLSHSIVSQGDTVYVTTRNSYSSSELALSRIEAIATSDYNLSSVLSAADIENNTGAFIGSSVVVSKTKGYFVASETFFTPSYYELSTVYTFNPTTGVIANEKIADTGTEQISYIALDAANFLWLSVSNPENPGVDVINTETNLKALPRLATELNPSAIAFIE</sequence>
<dbReference type="GO" id="GO:0007156">
    <property type="term" value="P:homophilic cell adhesion via plasma membrane adhesion molecules"/>
    <property type="evidence" value="ECO:0007669"/>
    <property type="project" value="InterPro"/>
</dbReference>
<keyword evidence="1" id="KW-0732">Signal</keyword>
<dbReference type="RefSeq" id="WP_146796152.1">
    <property type="nucleotide sequence ID" value="NZ_VOLP01000001.1"/>
</dbReference>
<dbReference type="GO" id="GO:0016020">
    <property type="term" value="C:membrane"/>
    <property type="evidence" value="ECO:0007669"/>
    <property type="project" value="InterPro"/>
</dbReference>
<organism evidence="4 6">
    <name type="scientific">Colwellia hornerae</name>
    <dbReference type="NCBI Taxonomy" id="89402"/>
    <lineage>
        <taxon>Bacteria</taxon>
        <taxon>Pseudomonadati</taxon>
        <taxon>Pseudomonadota</taxon>
        <taxon>Gammaproteobacteria</taxon>
        <taxon>Alteromonadales</taxon>
        <taxon>Colwelliaceae</taxon>
        <taxon>Colwellia</taxon>
    </lineage>
</organism>
<dbReference type="Gene3D" id="2.60.40.60">
    <property type="entry name" value="Cadherins"/>
    <property type="match status" value="1"/>
</dbReference>
<dbReference type="Proteomes" id="UP000321917">
    <property type="component" value="Unassembled WGS sequence"/>
</dbReference>
<evidence type="ECO:0000259" key="2">
    <source>
        <dbReference type="PROSITE" id="PS50268"/>
    </source>
</evidence>
<dbReference type="EMBL" id="VOLQ01000034">
    <property type="protein sequence ID" value="TWX64192.1"/>
    <property type="molecule type" value="Genomic_DNA"/>
</dbReference>